<evidence type="ECO:0000313" key="3">
    <source>
        <dbReference type="RefSeq" id="XP_035681195.1"/>
    </source>
</evidence>
<dbReference type="OrthoDB" id="5829916at2759"/>
<dbReference type="PANTHER" id="PTHR15191:SF3">
    <property type="entry name" value="PITUITARY TUMOR-TRANSFORMING GENE PROTEIN-BINDING FACTOR"/>
    <property type="match status" value="1"/>
</dbReference>
<proteinExistence type="predicted"/>
<dbReference type="PANTHER" id="PTHR15191">
    <property type="entry name" value="PROTEIN CBG20567"/>
    <property type="match status" value="1"/>
</dbReference>
<gene>
    <name evidence="3" type="primary">LOC118419030</name>
</gene>
<protein>
    <submittedName>
        <fullName evidence="3">Proton myo-inositol cotransporter-like</fullName>
    </submittedName>
</protein>
<reference evidence="2" key="1">
    <citation type="journal article" date="2020" name="Nat. Ecol. Evol.">
        <title>Deeply conserved synteny resolves early events in vertebrate evolution.</title>
        <authorList>
            <person name="Simakov O."/>
            <person name="Marletaz F."/>
            <person name="Yue J.X."/>
            <person name="O'Connell B."/>
            <person name="Jenkins J."/>
            <person name="Brandt A."/>
            <person name="Calef R."/>
            <person name="Tung C.H."/>
            <person name="Huang T.K."/>
            <person name="Schmutz J."/>
            <person name="Satoh N."/>
            <person name="Yu J.K."/>
            <person name="Putnam N.H."/>
            <person name="Green R.E."/>
            <person name="Rokhsar D.S."/>
        </authorList>
    </citation>
    <scope>NUCLEOTIDE SEQUENCE [LARGE SCALE GENOMIC DNA]</scope>
    <source>
        <strain evidence="2">S238N-H82</strain>
    </source>
</reference>
<sequence>MSKKGDCNRCCCALAVFLSLAIASDSAQVTLVNATTPVSSNTTMSTVTPPITPAGEVDCSSRNSSCGECIGDVKCYYCYKDNTCRLYPASAVLPTSECSLSQVRWGATCNGTYT</sequence>
<dbReference type="KEGG" id="bfo:118419030"/>
<keyword evidence="1" id="KW-0732">Signal</keyword>
<feature type="chain" id="PRO_5039932583" evidence="1">
    <location>
        <begin position="27"/>
        <end position="114"/>
    </location>
</feature>
<name>A0A9J7LGC3_BRAFL</name>
<dbReference type="OMA" id="ACIENWQ"/>
<organism evidence="2 3">
    <name type="scientific">Branchiostoma floridae</name>
    <name type="common">Florida lancelet</name>
    <name type="synonym">Amphioxus</name>
    <dbReference type="NCBI Taxonomy" id="7739"/>
    <lineage>
        <taxon>Eukaryota</taxon>
        <taxon>Metazoa</taxon>
        <taxon>Chordata</taxon>
        <taxon>Cephalochordata</taxon>
        <taxon>Leptocardii</taxon>
        <taxon>Amphioxiformes</taxon>
        <taxon>Branchiostomatidae</taxon>
        <taxon>Branchiostoma</taxon>
    </lineage>
</organism>
<reference evidence="3" key="2">
    <citation type="submission" date="2025-08" db="UniProtKB">
        <authorList>
            <consortium name="RefSeq"/>
        </authorList>
    </citation>
    <scope>IDENTIFICATION</scope>
    <source>
        <strain evidence="3">S238N-H82</strain>
        <tissue evidence="3">Testes</tissue>
    </source>
</reference>
<dbReference type="RefSeq" id="XP_035681195.1">
    <property type="nucleotide sequence ID" value="XM_035825302.1"/>
</dbReference>
<dbReference type="AlphaFoldDB" id="A0A9J7LGC3"/>
<evidence type="ECO:0000313" key="2">
    <source>
        <dbReference type="Proteomes" id="UP000001554"/>
    </source>
</evidence>
<dbReference type="InterPro" id="IPR052304">
    <property type="entry name" value="PTTG1IP"/>
</dbReference>
<dbReference type="Proteomes" id="UP000001554">
    <property type="component" value="Chromosome 1"/>
</dbReference>
<keyword evidence="2" id="KW-1185">Reference proteome</keyword>
<dbReference type="GeneID" id="118419030"/>
<feature type="signal peptide" evidence="1">
    <location>
        <begin position="1"/>
        <end position="26"/>
    </location>
</feature>
<accession>A0A9J7LGC3</accession>
<evidence type="ECO:0000256" key="1">
    <source>
        <dbReference type="SAM" id="SignalP"/>
    </source>
</evidence>